<gene>
    <name evidence="1" type="ORF">OCBIM_22031055mg</name>
</gene>
<feature type="non-terminal residue" evidence="1">
    <location>
        <position position="1"/>
    </location>
</feature>
<proteinExistence type="predicted"/>
<sequence length="144" mass="16496">QSTLKASYIWSSVTELSLKKNMKVQNSSDATFTAYLSNIGSRQCLFFDPLRNVIRIRPDFVLKTSSISEICKFVFNDLNENYKFASWLCSQVVIASTNEVVNGVNEHMISNFSGESREYRSSDTIDDKNCHQFPQDFLNNLSRI</sequence>
<reference evidence="1" key="1">
    <citation type="submission" date="2015-07" db="EMBL/GenBank/DDBJ databases">
        <title>MeaNS - Measles Nucleotide Surveillance Program.</title>
        <authorList>
            <person name="Tran T."/>
            <person name="Druce J."/>
        </authorList>
    </citation>
    <scope>NUCLEOTIDE SEQUENCE</scope>
    <source>
        <strain evidence="1">UCB-OBI-ISO-001</strain>
        <tissue evidence="1">Gonad</tissue>
    </source>
</reference>
<name>A0A0L8GNP7_OCTBM</name>
<dbReference type="AlphaFoldDB" id="A0A0L8GNP7"/>
<organism evidence="1">
    <name type="scientific">Octopus bimaculoides</name>
    <name type="common">California two-spotted octopus</name>
    <dbReference type="NCBI Taxonomy" id="37653"/>
    <lineage>
        <taxon>Eukaryota</taxon>
        <taxon>Metazoa</taxon>
        <taxon>Spiralia</taxon>
        <taxon>Lophotrochozoa</taxon>
        <taxon>Mollusca</taxon>
        <taxon>Cephalopoda</taxon>
        <taxon>Coleoidea</taxon>
        <taxon>Octopodiformes</taxon>
        <taxon>Octopoda</taxon>
        <taxon>Incirrata</taxon>
        <taxon>Octopodidae</taxon>
        <taxon>Octopus</taxon>
    </lineage>
</organism>
<protein>
    <submittedName>
        <fullName evidence="1">Uncharacterized protein</fullName>
    </submittedName>
</protein>
<dbReference type="EMBL" id="KQ421149">
    <property type="protein sequence ID" value="KOF78255.1"/>
    <property type="molecule type" value="Genomic_DNA"/>
</dbReference>
<accession>A0A0L8GNP7</accession>
<evidence type="ECO:0000313" key="1">
    <source>
        <dbReference type="EMBL" id="KOF78255.1"/>
    </source>
</evidence>
<dbReference type="PANTHER" id="PTHR10492">
    <property type="match status" value="1"/>
</dbReference>
<dbReference type="PANTHER" id="PTHR10492:SF57">
    <property type="entry name" value="ATP-DEPENDENT DNA HELICASE"/>
    <property type="match status" value="1"/>
</dbReference>